<gene>
    <name evidence="2" type="ORF">MATL_G00235080</name>
</gene>
<reference evidence="2" key="1">
    <citation type="submission" date="2021-01" db="EMBL/GenBank/DDBJ databases">
        <authorList>
            <person name="Zahm M."/>
            <person name="Roques C."/>
            <person name="Cabau C."/>
            <person name="Klopp C."/>
            <person name="Donnadieu C."/>
            <person name="Jouanno E."/>
            <person name="Lampietro C."/>
            <person name="Louis A."/>
            <person name="Herpin A."/>
            <person name="Echchiki A."/>
            <person name="Berthelot C."/>
            <person name="Parey E."/>
            <person name="Roest-Crollius H."/>
            <person name="Braasch I."/>
            <person name="Postlethwait J."/>
            <person name="Bobe J."/>
            <person name="Montfort J."/>
            <person name="Bouchez O."/>
            <person name="Begum T."/>
            <person name="Mejri S."/>
            <person name="Adams A."/>
            <person name="Chen W.-J."/>
            <person name="Guiguen Y."/>
        </authorList>
    </citation>
    <scope>NUCLEOTIDE SEQUENCE</scope>
    <source>
        <strain evidence="2">YG-15Mar2019-1</strain>
        <tissue evidence="2">Brain</tissue>
    </source>
</reference>
<evidence type="ECO:0000313" key="2">
    <source>
        <dbReference type="EMBL" id="KAG7458151.1"/>
    </source>
</evidence>
<feature type="region of interest" description="Disordered" evidence="1">
    <location>
        <begin position="122"/>
        <end position="145"/>
    </location>
</feature>
<comment type="caution">
    <text evidence="2">The sequence shown here is derived from an EMBL/GenBank/DDBJ whole genome shotgun (WGS) entry which is preliminary data.</text>
</comment>
<evidence type="ECO:0000256" key="1">
    <source>
        <dbReference type="SAM" id="MobiDB-lite"/>
    </source>
</evidence>
<accession>A0A9D3PEA8</accession>
<organism evidence="2 3">
    <name type="scientific">Megalops atlanticus</name>
    <name type="common">Tarpon</name>
    <name type="synonym">Clupea gigantea</name>
    <dbReference type="NCBI Taxonomy" id="7932"/>
    <lineage>
        <taxon>Eukaryota</taxon>
        <taxon>Metazoa</taxon>
        <taxon>Chordata</taxon>
        <taxon>Craniata</taxon>
        <taxon>Vertebrata</taxon>
        <taxon>Euteleostomi</taxon>
        <taxon>Actinopterygii</taxon>
        <taxon>Neopterygii</taxon>
        <taxon>Teleostei</taxon>
        <taxon>Elopiformes</taxon>
        <taxon>Megalopidae</taxon>
        <taxon>Megalops</taxon>
    </lineage>
</organism>
<dbReference type="EMBL" id="JAFDVH010000021">
    <property type="protein sequence ID" value="KAG7458151.1"/>
    <property type="molecule type" value="Genomic_DNA"/>
</dbReference>
<feature type="region of interest" description="Disordered" evidence="1">
    <location>
        <begin position="31"/>
        <end position="75"/>
    </location>
</feature>
<protein>
    <submittedName>
        <fullName evidence="2">Uncharacterized protein</fullName>
    </submittedName>
</protein>
<evidence type="ECO:0000313" key="3">
    <source>
        <dbReference type="Proteomes" id="UP001046870"/>
    </source>
</evidence>
<name>A0A9D3PEA8_MEGAT</name>
<sequence length="145" mass="15233">MGGLRNTDCEQRSAPLTDICYLNVCSSAWGKGGGVVPHTQTATPKDASEENRRGRPPRCISPEHHPSCSSKSGEGDGAVRQVSFLAALPLEAASEPVRGFVRNSAPDLVTAGALLAGARSPNQRYHPSSCLGGAPRDPISTDYTF</sequence>
<proteinExistence type="predicted"/>
<dbReference type="AlphaFoldDB" id="A0A9D3PEA8"/>
<keyword evidence="3" id="KW-1185">Reference proteome</keyword>
<dbReference type="Proteomes" id="UP001046870">
    <property type="component" value="Chromosome 21"/>
</dbReference>